<sequence>MSAHSSTVKSARRRFVPLAIATGVIGAALLATSMSGTLSGFAASITNSNNTAATGALVMQEQSSDATPITCLSTDGGSISTNTATCSTINKFGGSTTMVPGQTVTTAISIKNVGSVAASTFTLTPGATCAQAANGSLNGTAADLCAKLNVVIKSGTATVFTGTAATLAGAVAGSGANAIAMPAAPAAGVSVPFTIAVTLALAAGNTYQGLSASLPLTWTFAS</sequence>
<accession>A0A934VXW6</accession>
<dbReference type="EMBL" id="JAEPES010000002">
    <property type="protein sequence ID" value="MBK4347372.1"/>
    <property type="molecule type" value="Genomic_DNA"/>
</dbReference>
<gene>
    <name evidence="1" type="ORF">IV501_06980</name>
</gene>
<organism evidence="1 2">
    <name type="scientific">Lacisediminihabitans changchengi</name>
    <dbReference type="NCBI Taxonomy" id="2787634"/>
    <lineage>
        <taxon>Bacteria</taxon>
        <taxon>Bacillati</taxon>
        <taxon>Actinomycetota</taxon>
        <taxon>Actinomycetes</taxon>
        <taxon>Micrococcales</taxon>
        <taxon>Microbacteriaceae</taxon>
        <taxon>Lacisediminihabitans</taxon>
    </lineage>
</organism>
<reference evidence="1" key="1">
    <citation type="submission" date="2021-01" db="EMBL/GenBank/DDBJ databases">
        <title>Lacisediminihabitans sp. nov. strain G11-30, isolated from Antarctic Soil.</title>
        <authorList>
            <person name="Li J."/>
        </authorList>
    </citation>
    <scope>NUCLEOTIDE SEQUENCE</scope>
    <source>
        <strain evidence="1">G11-30</strain>
    </source>
</reference>
<evidence type="ECO:0000313" key="1">
    <source>
        <dbReference type="EMBL" id="MBK4347372.1"/>
    </source>
</evidence>
<dbReference type="RefSeq" id="WP_200555728.1">
    <property type="nucleotide sequence ID" value="NZ_JAEPES010000002.1"/>
</dbReference>
<dbReference type="Proteomes" id="UP000636458">
    <property type="component" value="Unassembled WGS sequence"/>
</dbReference>
<name>A0A934VXW6_9MICO</name>
<keyword evidence="2" id="KW-1185">Reference proteome</keyword>
<comment type="caution">
    <text evidence="1">The sequence shown here is derived from an EMBL/GenBank/DDBJ whole genome shotgun (WGS) entry which is preliminary data.</text>
</comment>
<proteinExistence type="predicted"/>
<evidence type="ECO:0000313" key="2">
    <source>
        <dbReference type="Proteomes" id="UP000636458"/>
    </source>
</evidence>
<dbReference type="AlphaFoldDB" id="A0A934VXW6"/>
<protein>
    <submittedName>
        <fullName evidence="1">Uncharacterized protein</fullName>
    </submittedName>
</protein>